<evidence type="ECO:0000313" key="14">
    <source>
        <dbReference type="Proteomes" id="UP000274350"/>
    </source>
</evidence>
<evidence type="ECO:0000256" key="2">
    <source>
        <dbReference type="ARBA" id="ARBA00009696"/>
    </source>
</evidence>
<sequence length="191" mass="21260">MLVTACGSLRPPATSEISAAAVATRSYQQQLQLSGRIQVQYQQNDKPQSLPGNFEWLQDKNSTDITLISPLGQTIATISQNAAGASLQQANQPLRSAANLDSLLNETLGWPLPVSGLRDWLQGYILTPEGKHQMLAAQENLHLEADGWRIRYVSWQDQDGLLHPKRIDLQRYTSEAGEVSMRIIIDQWKTP</sequence>
<dbReference type="Gene3D" id="2.50.20.10">
    <property type="entry name" value="Lipoprotein localisation LolA/LolB/LppX"/>
    <property type="match status" value="1"/>
</dbReference>
<keyword evidence="5" id="KW-0813">Transport</keyword>
<keyword evidence="10" id="KW-0143">Chaperone</keyword>
<evidence type="ECO:0000256" key="3">
    <source>
        <dbReference type="ARBA" id="ARBA00011245"/>
    </source>
</evidence>
<dbReference type="GO" id="GO:0015031">
    <property type="term" value="P:protein transport"/>
    <property type="evidence" value="ECO:0007669"/>
    <property type="project" value="UniProtKB-KW"/>
</dbReference>
<keyword evidence="9" id="KW-0564">Palmitate</keyword>
<gene>
    <name evidence="13" type="primary">lolB</name>
    <name evidence="13" type="ORF">EJG51_008495</name>
</gene>
<evidence type="ECO:0000313" key="13">
    <source>
        <dbReference type="EMBL" id="QJQ05882.1"/>
    </source>
</evidence>
<evidence type="ECO:0000256" key="1">
    <source>
        <dbReference type="ARBA" id="ARBA00004459"/>
    </source>
</evidence>
<dbReference type="CDD" id="cd16326">
    <property type="entry name" value="LolB"/>
    <property type="match status" value="1"/>
</dbReference>
<evidence type="ECO:0000256" key="10">
    <source>
        <dbReference type="ARBA" id="ARBA00023186"/>
    </source>
</evidence>
<protein>
    <recommendedName>
        <fullName evidence="4">Outer-membrane lipoprotein LolB</fullName>
    </recommendedName>
</protein>
<dbReference type="SUPFAM" id="SSF89392">
    <property type="entry name" value="Prokaryotic lipoproteins and lipoprotein localization factors"/>
    <property type="match status" value="1"/>
</dbReference>
<dbReference type="Proteomes" id="UP000274350">
    <property type="component" value="Chromosome"/>
</dbReference>
<evidence type="ECO:0000256" key="8">
    <source>
        <dbReference type="ARBA" id="ARBA00023136"/>
    </source>
</evidence>
<dbReference type="KEGG" id="upi:EJG51_008495"/>
<evidence type="ECO:0000256" key="9">
    <source>
        <dbReference type="ARBA" id="ARBA00023139"/>
    </source>
</evidence>
<keyword evidence="7" id="KW-0653">Protein transport</keyword>
<reference evidence="13 14" key="1">
    <citation type="journal article" date="2019" name="Int. J. Syst. Evol. Microbiol.">
        <title>Undibacterium piscinae sp. nov., isolated from Korean shiner intestine.</title>
        <authorList>
            <person name="Lee S.Y."/>
            <person name="Kang W."/>
            <person name="Kim P.S."/>
            <person name="Kim H.S."/>
            <person name="Sung H."/>
            <person name="Shin N.R."/>
            <person name="Whon T.W."/>
            <person name="Yun J.H."/>
            <person name="Lee J.Y."/>
            <person name="Lee J.Y."/>
            <person name="Jung M.J."/>
            <person name="Jeong Y.S."/>
            <person name="Tak E.J."/>
            <person name="Han J.E."/>
            <person name="Hyun D.W."/>
            <person name="Kang M.S."/>
            <person name="Lee K.E."/>
            <person name="Lee B.H."/>
            <person name="Bae J.W."/>
        </authorList>
    </citation>
    <scope>NUCLEOTIDE SEQUENCE [LARGE SCALE GENOMIC DNA]</scope>
    <source>
        <strain evidence="13 14">S11R28</strain>
    </source>
</reference>
<dbReference type="EMBL" id="CP051152">
    <property type="protein sequence ID" value="QJQ05882.1"/>
    <property type="molecule type" value="Genomic_DNA"/>
</dbReference>
<dbReference type="GO" id="GO:0009279">
    <property type="term" value="C:cell outer membrane"/>
    <property type="evidence" value="ECO:0007669"/>
    <property type="project" value="UniProtKB-SubCell"/>
</dbReference>
<name>A0A6M4A3F8_9BURK</name>
<dbReference type="AlphaFoldDB" id="A0A6M4A3F8"/>
<keyword evidence="11" id="KW-0998">Cell outer membrane</keyword>
<proteinExistence type="inferred from homology"/>
<dbReference type="NCBIfam" id="TIGR00548">
    <property type="entry name" value="lolB"/>
    <property type="match status" value="1"/>
</dbReference>
<dbReference type="Pfam" id="PF03550">
    <property type="entry name" value="LolB"/>
    <property type="match status" value="1"/>
</dbReference>
<keyword evidence="12 13" id="KW-0449">Lipoprotein</keyword>
<evidence type="ECO:0000256" key="12">
    <source>
        <dbReference type="ARBA" id="ARBA00023288"/>
    </source>
</evidence>
<evidence type="ECO:0000256" key="11">
    <source>
        <dbReference type="ARBA" id="ARBA00023237"/>
    </source>
</evidence>
<evidence type="ECO:0000256" key="5">
    <source>
        <dbReference type="ARBA" id="ARBA00022448"/>
    </source>
</evidence>
<keyword evidence="6" id="KW-0732">Signal</keyword>
<evidence type="ECO:0000256" key="7">
    <source>
        <dbReference type="ARBA" id="ARBA00022927"/>
    </source>
</evidence>
<accession>A0A6M4A3F8</accession>
<keyword evidence="8" id="KW-0472">Membrane</keyword>
<dbReference type="InterPro" id="IPR029046">
    <property type="entry name" value="LolA/LolB/LppX"/>
</dbReference>
<comment type="subunit">
    <text evidence="3">Monomer.</text>
</comment>
<comment type="similarity">
    <text evidence="2">Belongs to the LolB family.</text>
</comment>
<evidence type="ECO:0000256" key="6">
    <source>
        <dbReference type="ARBA" id="ARBA00022729"/>
    </source>
</evidence>
<dbReference type="InterPro" id="IPR004565">
    <property type="entry name" value="OM_lipoprot_LolB"/>
</dbReference>
<organism evidence="13 14">
    <name type="scientific">Undibacterium piscinae</name>
    <dbReference type="NCBI Taxonomy" id="2495591"/>
    <lineage>
        <taxon>Bacteria</taxon>
        <taxon>Pseudomonadati</taxon>
        <taxon>Pseudomonadota</taxon>
        <taxon>Betaproteobacteria</taxon>
        <taxon>Burkholderiales</taxon>
        <taxon>Oxalobacteraceae</taxon>
        <taxon>Undibacterium</taxon>
    </lineage>
</organism>
<keyword evidence="14" id="KW-1185">Reference proteome</keyword>
<comment type="subcellular location">
    <subcellularLocation>
        <location evidence="1">Cell outer membrane</location>
        <topology evidence="1">Lipid-anchor</topology>
    </subcellularLocation>
</comment>
<evidence type="ECO:0000256" key="4">
    <source>
        <dbReference type="ARBA" id="ARBA00016202"/>
    </source>
</evidence>